<gene>
    <name evidence="1" type="ORF">SIL87_18295</name>
</gene>
<dbReference type="EMBL" id="JAWXYB010000018">
    <property type="protein sequence ID" value="MDX5932706.1"/>
    <property type="molecule type" value="Genomic_DNA"/>
</dbReference>
<dbReference type="AlphaFoldDB" id="A0AAW9DV17"/>
<dbReference type="Proteomes" id="UP001279553">
    <property type="component" value="Unassembled WGS sequence"/>
</dbReference>
<evidence type="ECO:0000313" key="1">
    <source>
        <dbReference type="EMBL" id="MDX5932706.1"/>
    </source>
</evidence>
<accession>A0AAW9DV17</accession>
<protein>
    <submittedName>
        <fullName evidence="1">Uncharacterized protein</fullName>
    </submittedName>
</protein>
<proteinExistence type="predicted"/>
<comment type="caution">
    <text evidence="1">The sequence shown here is derived from an EMBL/GenBank/DDBJ whole genome shotgun (WGS) entry which is preliminary data.</text>
</comment>
<evidence type="ECO:0000313" key="2">
    <source>
        <dbReference type="Proteomes" id="UP001279553"/>
    </source>
</evidence>
<dbReference type="RefSeq" id="WP_319615558.1">
    <property type="nucleotide sequence ID" value="NZ_JAWXYB010000018.1"/>
</dbReference>
<organism evidence="1 2">
    <name type="scientific">Acidiphilium acidophilum</name>
    <name type="common">Thiobacillus acidophilus</name>
    <dbReference type="NCBI Taxonomy" id="76588"/>
    <lineage>
        <taxon>Bacteria</taxon>
        <taxon>Pseudomonadati</taxon>
        <taxon>Pseudomonadota</taxon>
        <taxon>Alphaproteobacteria</taxon>
        <taxon>Acetobacterales</taxon>
        <taxon>Acidocellaceae</taxon>
        <taxon>Acidiphilium</taxon>
    </lineage>
</organism>
<sequence>MADQSDVEAALVSLVAAAVYPDGTAAPSVVVGPGGNVVCRVYRGMPNGPTLEADIAQGVMHATVFPADTAVKNTTRFPRVWQAVAPVPDTLTVSVDNLTASFSGVCAAGQLAGIAADGTIFPYAVQARDTPPTVASNLAALMRAAGWLVDYGGTALTVPAARLFTARVVAGGMSLQEIKRQVQAFRISLWCGDPLTRDAAASVIEPALATPNFVGLADGSSGHIVYAGGTTTDAGADAALYRRDIIYTVEYPTTLADMTPAMMFGVGGIEADGAFIAGLSG</sequence>
<reference evidence="1 2" key="1">
    <citation type="submission" date="2023-11" db="EMBL/GenBank/DDBJ databases">
        <title>MicrobeMod: A computational toolkit for identifying prokaryotic methylation and restriction-modification with nanopore sequencing.</title>
        <authorList>
            <person name="Crits-Christoph A."/>
            <person name="Kang S.C."/>
            <person name="Lee H."/>
            <person name="Ostrov N."/>
        </authorList>
    </citation>
    <scope>NUCLEOTIDE SEQUENCE [LARGE SCALE GENOMIC DNA]</scope>
    <source>
        <strain evidence="1 2">DSMZ 700</strain>
    </source>
</reference>
<name>A0AAW9DV17_ACIAO</name>
<keyword evidence="2" id="KW-1185">Reference proteome</keyword>